<name>A0ABQ1HIE5_9GAMM</name>
<accession>A0ABQ1HIE5</accession>
<dbReference type="RefSeq" id="WP_188662676.1">
    <property type="nucleotide sequence ID" value="NZ_BMKC01000001.1"/>
</dbReference>
<proteinExistence type="predicted"/>
<comment type="caution">
    <text evidence="1">The sequence shown here is derived from an EMBL/GenBank/DDBJ whole genome shotgun (WGS) entry which is preliminary data.</text>
</comment>
<organism evidence="1 2">
    <name type="scientific">Arenimonas soli</name>
    <dbReference type="NCBI Taxonomy" id="2269504"/>
    <lineage>
        <taxon>Bacteria</taxon>
        <taxon>Pseudomonadati</taxon>
        <taxon>Pseudomonadota</taxon>
        <taxon>Gammaproteobacteria</taxon>
        <taxon>Lysobacterales</taxon>
        <taxon>Lysobacteraceae</taxon>
        <taxon>Arenimonas</taxon>
    </lineage>
</organism>
<sequence length="97" mass="10947">MRDTDDVQFLSSVTTNFAQRMNEVAGESRFCGQDAFEVLSLVFGDHFSDQDLASAGMEKYIALAAAVREEFEWPGYSAEHAKEAVEYAVRWWDGDEP</sequence>
<evidence type="ECO:0000313" key="1">
    <source>
        <dbReference type="EMBL" id="GGA77589.1"/>
    </source>
</evidence>
<evidence type="ECO:0000313" key="2">
    <source>
        <dbReference type="Proteomes" id="UP000623419"/>
    </source>
</evidence>
<reference evidence="2" key="1">
    <citation type="journal article" date="2019" name="Int. J. Syst. Evol. Microbiol.">
        <title>The Global Catalogue of Microorganisms (GCM) 10K type strain sequencing project: providing services to taxonomists for standard genome sequencing and annotation.</title>
        <authorList>
            <consortium name="The Broad Institute Genomics Platform"/>
            <consortium name="The Broad Institute Genome Sequencing Center for Infectious Disease"/>
            <person name="Wu L."/>
            <person name="Ma J."/>
        </authorList>
    </citation>
    <scope>NUCLEOTIDE SEQUENCE [LARGE SCALE GENOMIC DNA]</scope>
    <source>
        <strain evidence="2">CGMCC 1.15905</strain>
    </source>
</reference>
<dbReference type="Proteomes" id="UP000623419">
    <property type="component" value="Unassembled WGS sequence"/>
</dbReference>
<gene>
    <name evidence="1" type="ORF">GCM10011521_14870</name>
</gene>
<keyword evidence="2" id="KW-1185">Reference proteome</keyword>
<dbReference type="EMBL" id="BMKC01000001">
    <property type="protein sequence ID" value="GGA77589.1"/>
    <property type="molecule type" value="Genomic_DNA"/>
</dbReference>
<protein>
    <submittedName>
        <fullName evidence="1">Uncharacterized protein</fullName>
    </submittedName>
</protein>